<accession>A0AAV7QXC5</accession>
<feature type="region of interest" description="Disordered" evidence="1">
    <location>
        <begin position="1"/>
        <end position="27"/>
    </location>
</feature>
<feature type="compositionally biased region" description="Polar residues" evidence="1">
    <location>
        <begin position="58"/>
        <end position="67"/>
    </location>
</feature>
<feature type="region of interest" description="Disordered" evidence="1">
    <location>
        <begin position="40"/>
        <end position="84"/>
    </location>
</feature>
<keyword evidence="3" id="KW-1185">Reference proteome</keyword>
<dbReference type="EMBL" id="JANPWB010000010">
    <property type="protein sequence ID" value="KAJ1143133.1"/>
    <property type="molecule type" value="Genomic_DNA"/>
</dbReference>
<protein>
    <submittedName>
        <fullName evidence="2">Uncharacterized protein</fullName>
    </submittedName>
</protein>
<name>A0AAV7QXC5_PLEWA</name>
<evidence type="ECO:0000313" key="3">
    <source>
        <dbReference type="Proteomes" id="UP001066276"/>
    </source>
</evidence>
<gene>
    <name evidence="2" type="ORF">NDU88_009444</name>
</gene>
<sequence>MSADRRETTRPPTRRQHGTCGRDPCGGCDLPRVQCGKHIGWRYGAQRRRRGGSGLQREYSQGTQEEWNPSCEDEQQETRGIATH</sequence>
<proteinExistence type="predicted"/>
<evidence type="ECO:0000313" key="2">
    <source>
        <dbReference type="EMBL" id="KAJ1143133.1"/>
    </source>
</evidence>
<dbReference type="AlphaFoldDB" id="A0AAV7QXC5"/>
<evidence type="ECO:0000256" key="1">
    <source>
        <dbReference type="SAM" id="MobiDB-lite"/>
    </source>
</evidence>
<reference evidence="2" key="1">
    <citation type="journal article" date="2022" name="bioRxiv">
        <title>Sequencing and chromosome-scale assembly of the giantPleurodeles waltlgenome.</title>
        <authorList>
            <person name="Brown T."/>
            <person name="Elewa A."/>
            <person name="Iarovenko S."/>
            <person name="Subramanian E."/>
            <person name="Araus A.J."/>
            <person name="Petzold A."/>
            <person name="Susuki M."/>
            <person name="Suzuki K.-i.T."/>
            <person name="Hayashi T."/>
            <person name="Toyoda A."/>
            <person name="Oliveira C."/>
            <person name="Osipova E."/>
            <person name="Leigh N.D."/>
            <person name="Simon A."/>
            <person name="Yun M.H."/>
        </authorList>
    </citation>
    <scope>NUCLEOTIDE SEQUENCE</scope>
    <source>
        <strain evidence="2">20211129_DDA</strain>
        <tissue evidence="2">Liver</tissue>
    </source>
</reference>
<dbReference type="Proteomes" id="UP001066276">
    <property type="component" value="Chromosome 6"/>
</dbReference>
<comment type="caution">
    <text evidence="2">The sequence shown here is derived from an EMBL/GenBank/DDBJ whole genome shotgun (WGS) entry which is preliminary data.</text>
</comment>
<organism evidence="2 3">
    <name type="scientific">Pleurodeles waltl</name>
    <name type="common">Iberian ribbed newt</name>
    <dbReference type="NCBI Taxonomy" id="8319"/>
    <lineage>
        <taxon>Eukaryota</taxon>
        <taxon>Metazoa</taxon>
        <taxon>Chordata</taxon>
        <taxon>Craniata</taxon>
        <taxon>Vertebrata</taxon>
        <taxon>Euteleostomi</taxon>
        <taxon>Amphibia</taxon>
        <taxon>Batrachia</taxon>
        <taxon>Caudata</taxon>
        <taxon>Salamandroidea</taxon>
        <taxon>Salamandridae</taxon>
        <taxon>Pleurodelinae</taxon>
        <taxon>Pleurodeles</taxon>
    </lineage>
</organism>